<dbReference type="Pfam" id="PF00067">
    <property type="entry name" value="p450"/>
    <property type="match status" value="1"/>
</dbReference>
<keyword evidence="1" id="KW-0560">Oxidoreductase</keyword>
<reference evidence="4" key="2">
    <citation type="submission" date="2021-10" db="EMBL/GenBank/DDBJ databases">
        <title>Phylogenomics reveals ancestral predisposition of the termite-cultivated fungus Termitomyces towards a domesticated lifestyle.</title>
        <authorList>
            <person name="Auxier B."/>
            <person name="Grum-Grzhimaylo A."/>
            <person name="Cardenas M.E."/>
            <person name="Lodge J.D."/>
            <person name="Laessoe T."/>
            <person name="Pedersen O."/>
            <person name="Smith M.E."/>
            <person name="Kuyper T.W."/>
            <person name="Franco-Molano E.A."/>
            <person name="Baroni T.J."/>
            <person name="Aanen D.K."/>
        </authorList>
    </citation>
    <scope>NUCLEOTIDE SEQUENCE</scope>
    <source>
        <strain evidence="4">D49</strain>
    </source>
</reference>
<dbReference type="GO" id="GO:0006696">
    <property type="term" value="P:ergosterol biosynthetic process"/>
    <property type="evidence" value="ECO:0007669"/>
    <property type="project" value="TreeGrafter"/>
</dbReference>
<proteinExistence type="inferred from homology"/>
<dbReference type="InterPro" id="IPR050425">
    <property type="entry name" value="NAD(P)_dehydrat-like"/>
</dbReference>
<keyword evidence="5" id="KW-1185">Reference proteome</keyword>
<dbReference type="Gene3D" id="3.40.50.720">
    <property type="entry name" value="NAD(P)-binding Rossmann-like Domain"/>
    <property type="match status" value="1"/>
</dbReference>
<sequence length="423" mass="47285">MSTPSDLSTSSFSRHFVIGGAGFLGSHIVDALVGHSRVQSISVFDLATPPHDFRAKGVEYITGDIVNEENLTDALKKAQPDVVYHTASPVHGLPVPIYHRVNIEGTRAVISACRAAGVKNLVYTSSTGVVWTGADIAGGTEDQLSIPSQGYDAYHHTKAVGEQLVLKENGKDDLRVVILRLCGMIGERDKQMIWRLAQVLEDGQQHIQIGNNNNLIDYLYVGNAASAHILAAEKLANVPETVAGQFFFITNGSPMLPWDMNRLVWKELGDDGSKKTVVIPRAIGILMAFISELWSKITGKPTEFTRFSIRFITAVQWYSIEKIFTRRAIVINSYSIAIDLLDKRSSIYSDRADLKMLDLMGWGFNVAFMHYTDPRWRKYRRLMHAGIGSPKKPAMEQMLLQRSDHLIHQLLYSNRDFNLELIE</sequence>
<dbReference type="Proteomes" id="UP000717328">
    <property type="component" value="Unassembled WGS sequence"/>
</dbReference>
<name>A0A9P7FQC5_9AGAR</name>
<dbReference type="InterPro" id="IPR002225">
    <property type="entry name" value="3Beta_OHSteriod_DH/Estase"/>
</dbReference>
<dbReference type="AlphaFoldDB" id="A0A9P7FQC5"/>
<evidence type="ECO:0000256" key="2">
    <source>
        <dbReference type="ARBA" id="ARBA00023445"/>
    </source>
</evidence>
<gene>
    <name evidence="4" type="ORF">H0H81_011549</name>
</gene>
<dbReference type="OrthoDB" id="10058185at2759"/>
<feature type="domain" description="3-beta hydroxysteroid dehydrogenase/isomerase" evidence="3">
    <location>
        <begin position="17"/>
        <end position="275"/>
    </location>
</feature>
<dbReference type="GO" id="GO:0020037">
    <property type="term" value="F:heme binding"/>
    <property type="evidence" value="ECO:0007669"/>
    <property type="project" value="InterPro"/>
</dbReference>
<reference evidence="4" key="1">
    <citation type="submission" date="2021-02" db="EMBL/GenBank/DDBJ databases">
        <authorList>
            <person name="Nieuwenhuis M."/>
            <person name="Van De Peppel L.J.J."/>
        </authorList>
    </citation>
    <scope>NUCLEOTIDE SEQUENCE</scope>
    <source>
        <strain evidence="4">D49</strain>
    </source>
</reference>
<dbReference type="SUPFAM" id="SSF48264">
    <property type="entry name" value="Cytochrome P450"/>
    <property type="match status" value="1"/>
</dbReference>
<dbReference type="Gene3D" id="1.10.630.10">
    <property type="entry name" value="Cytochrome P450"/>
    <property type="match status" value="1"/>
</dbReference>
<evidence type="ECO:0000313" key="4">
    <source>
        <dbReference type="EMBL" id="KAG5635360.1"/>
    </source>
</evidence>
<dbReference type="SUPFAM" id="SSF51735">
    <property type="entry name" value="NAD(P)-binding Rossmann-fold domains"/>
    <property type="match status" value="1"/>
</dbReference>
<dbReference type="InterPro" id="IPR036396">
    <property type="entry name" value="Cyt_P450_sf"/>
</dbReference>
<protein>
    <recommendedName>
        <fullName evidence="3">3-beta hydroxysteroid dehydrogenase/isomerase domain-containing protein</fullName>
    </recommendedName>
</protein>
<evidence type="ECO:0000313" key="5">
    <source>
        <dbReference type="Proteomes" id="UP000717328"/>
    </source>
</evidence>
<evidence type="ECO:0000256" key="1">
    <source>
        <dbReference type="ARBA" id="ARBA00023002"/>
    </source>
</evidence>
<comment type="similarity">
    <text evidence="2">Belongs to the NAD(P)-dependent epimerase/dehydratase family. Dihydroflavonol-4-reductase subfamily.</text>
</comment>
<comment type="caution">
    <text evidence="4">The sequence shown here is derived from an EMBL/GenBank/DDBJ whole genome shotgun (WGS) entry which is preliminary data.</text>
</comment>
<dbReference type="InterPro" id="IPR001128">
    <property type="entry name" value="Cyt_P450"/>
</dbReference>
<dbReference type="GO" id="GO:0016705">
    <property type="term" value="F:oxidoreductase activity, acting on paired donors, with incorporation or reduction of molecular oxygen"/>
    <property type="evidence" value="ECO:0007669"/>
    <property type="project" value="InterPro"/>
</dbReference>
<dbReference type="PANTHER" id="PTHR10366:SF564">
    <property type="entry name" value="STEROL-4-ALPHA-CARBOXYLATE 3-DEHYDROGENASE, DECARBOXYLATING"/>
    <property type="match status" value="1"/>
</dbReference>
<accession>A0A9P7FQC5</accession>
<organism evidence="4 5">
    <name type="scientific">Sphagnurus paluster</name>
    <dbReference type="NCBI Taxonomy" id="117069"/>
    <lineage>
        <taxon>Eukaryota</taxon>
        <taxon>Fungi</taxon>
        <taxon>Dikarya</taxon>
        <taxon>Basidiomycota</taxon>
        <taxon>Agaricomycotina</taxon>
        <taxon>Agaricomycetes</taxon>
        <taxon>Agaricomycetidae</taxon>
        <taxon>Agaricales</taxon>
        <taxon>Tricholomatineae</taxon>
        <taxon>Lyophyllaceae</taxon>
        <taxon>Sphagnurus</taxon>
    </lineage>
</organism>
<dbReference type="GO" id="GO:0000252">
    <property type="term" value="F:3-beta-hydroxysteroid dehydrogenase [NAD(P)+]/C4-decarboxylase activity"/>
    <property type="evidence" value="ECO:0007669"/>
    <property type="project" value="TreeGrafter"/>
</dbReference>
<dbReference type="PANTHER" id="PTHR10366">
    <property type="entry name" value="NAD DEPENDENT EPIMERASE/DEHYDRATASE"/>
    <property type="match status" value="1"/>
</dbReference>
<dbReference type="GO" id="GO:0004497">
    <property type="term" value="F:monooxygenase activity"/>
    <property type="evidence" value="ECO:0007669"/>
    <property type="project" value="InterPro"/>
</dbReference>
<dbReference type="GO" id="GO:0005783">
    <property type="term" value="C:endoplasmic reticulum"/>
    <property type="evidence" value="ECO:0007669"/>
    <property type="project" value="TreeGrafter"/>
</dbReference>
<dbReference type="Pfam" id="PF01073">
    <property type="entry name" value="3Beta_HSD"/>
    <property type="match status" value="1"/>
</dbReference>
<evidence type="ECO:0000259" key="3">
    <source>
        <dbReference type="Pfam" id="PF01073"/>
    </source>
</evidence>
<dbReference type="InterPro" id="IPR036291">
    <property type="entry name" value="NAD(P)-bd_dom_sf"/>
</dbReference>
<dbReference type="GO" id="GO:0005506">
    <property type="term" value="F:iron ion binding"/>
    <property type="evidence" value="ECO:0007669"/>
    <property type="project" value="InterPro"/>
</dbReference>
<dbReference type="EMBL" id="JABCKI010006112">
    <property type="protein sequence ID" value="KAG5635360.1"/>
    <property type="molecule type" value="Genomic_DNA"/>
</dbReference>